<evidence type="ECO:0000313" key="1">
    <source>
        <dbReference type="EMBL" id="SZX71521.1"/>
    </source>
</evidence>
<accession>A0A383W207</accession>
<name>A0A383W207_TETOB</name>
<protein>
    <submittedName>
        <fullName evidence="1">Uncharacterized protein</fullName>
    </submittedName>
</protein>
<reference evidence="1 2" key="1">
    <citation type="submission" date="2016-10" db="EMBL/GenBank/DDBJ databases">
        <authorList>
            <person name="Cai Z."/>
        </authorList>
    </citation>
    <scope>NUCLEOTIDE SEQUENCE [LARGE SCALE GENOMIC DNA]</scope>
</reference>
<sequence>MCCFALHSQVQADESIVASFSDPLVKAWVQSAAVPTAATGISVSELPVARPGQGKPYSFCTLGSCATRVRVTNKDPLTNTTGMLYMDLRYKPIVGVNSTMMTWMFENMANNATYAPTNETFPMYLIFHPRDHVVHEVQKVNGTVSRGAHLTWCEMILSNCIYNKNSALEPWVCPPNAKGFIRSDKESSWAKKYKTKEKMVVNWFRSTGIEFSRIEASPLLGPKPRVVATTRHTWRDSAAGTALVGMRTQLWIGLMDINTTTKFNTSDFANSVNEFIKFQVMGGTSDLPTQNVTALGWMNALHFVEEYGGTKTWLPAVWRARK</sequence>
<organism evidence="1 2">
    <name type="scientific">Tetradesmus obliquus</name>
    <name type="common">Green alga</name>
    <name type="synonym">Acutodesmus obliquus</name>
    <dbReference type="NCBI Taxonomy" id="3088"/>
    <lineage>
        <taxon>Eukaryota</taxon>
        <taxon>Viridiplantae</taxon>
        <taxon>Chlorophyta</taxon>
        <taxon>core chlorophytes</taxon>
        <taxon>Chlorophyceae</taxon>
        <taxon>CS clade</taxon>
        <taxon>Sphaeropleales</taxon>
        <taxon>Scenedesmaceae</taxon>
        <taxon>Tetradesmus</taxon>
    </lineage>
</organism>
<dbReference type="Proteomes" id="UP000256970">
    <property type="component" value="Unassembled WGS sequence"/>
</dbReference>
<proteinExistence type="predicted"/>
<evidence type="ECO:0000313" key="2">
    <source>
        <dbReference type="Proteomes" id="UP000256970"/>
    </source>
</evidence>
<keyword evidence="2" id="KW-1185">Reference proteome</keyword>
<dbReference type="AlphaFoldDB" id="A0A383W207"/>
<gene>
    <name evidence="1" type="ORF">BQ4739_LOCUS11658</name>
</gene>
<dbReference type="EMBL" id="FNXT01001058">
    <property type="protein sequence ID" value="SZX71521.1"/>
    <property type="molecule type" value="Genomic_DNA"/>
</dbReference>